<organism evidence="3 4">
    <name type="scientific">Setaria italica</name>
    <name type="common">Foxtail millet</name>
    <name type="synonym">Panicum italicum</name>
    <dbReference type="NCBI Taxonomy" id="4555"/>
    <lineage>
        <taxon>Eukaryota</taxon>
        <taxon>Viridiplantae</taxon>
        <taxon>Streptophyta</taxon>
        <taxon>Embryophyta</taxon>
        <taxon>Tracheophyta</taxon>
        <taxon>Spermatophyta</taxon>
        <taxon>Magnoliopsida</taxon>
        <taxon>Liliopsida</taxon>
        <taxon>Poales</taxon>
        <taxon>Poaceae</taxon>
        <taxon>PACMAD clade</taxon>
        <taxon>Panicoideae</taxon>
        <taxon>Panicodae</taxon>
        <taxon>Paniceae</taxon>
        <taxon>Cenchrinae</taxon>
        <taxon>Setaria</taxon>
    </lineage>
</organism>
<dbReference type="EnsemblPlants" id="KQL28419">
    <property type="protein sequence ID" value="KQL28419"/>
    <property type="gene ID" value="SETIT_019561mg"/>
</dbReference>
<reference evidence="3" key="2">
    <citation type="submission" date="2018-08" db="UniProtKB">
        <authorList>
            <consortium name="EnsemblPlants"/>
        </authorList>
    </citation>
    <scope>IDENTIFICATION</scope>
    <source>
        <strain evidence="3">Yugu1</strain>
    </source>
</reference>
<feature type="region of interest" description="Disordered" evidence="2">
    <location>
        <begin position="36"/>
        <end position="108"/>
    </location>
</feature>
<keyword evidence="4" id="KW-1185">Reference proteome</keyword>
<accession>K3YZ53</accession>
<feature type="coiled-coil region" evidence="1">
    <location>
        <begin position="264"/>
        <end position="305"/>
    </location>
</feature>
<evidence type="ECO:0008006" key="5">
    <source>
        <dbReference type="Google" id="ProtNLM"/>
    </source>
</evidence>
<dbReference type="InParanoid" id="K3YZ53"/>
<evidence type="ECO:0000256" key="1">
    <source>
        <dbReference type="SAM" id="Coils"/>
    </source>
</evidence>
<dbReference type="HOGENOM" id="CLU_060841_0_0_1"/>
<sequence length="358" mass="37769">MATAADVDEMAAADIICSLRGADLAGWTPPWCKAEQAPARREGEMIWPAVARGKRSRRRSPSAGSAGTAKGRWGRGSPASPLDYSGGSGSGSAASTSGGEDGGGSCSLTHRRAPATKLTACWPRCPEQALLSRGQCGHFRPSFIPRCNCSCGGSVEAGGSLYPGGEWRQSQMRELKRGATGLVGTAPGPSGTRGRPAAGAAVCGYGRGEAYGGGGADGLFREAGQGPHLSDDPLGVGSIGRPQLTFPTLPTRASGQRPRKKLKLPEIQQMVRSLSVENESLREEMRALQRACRVLSKENDKLETRLGQSDLQNEIISKDPKGKEQIDRHSVMQSTRDIFVLPDLNLPPQDNANVSTVH</sequence>
<dbReference type="eggNOG" id="ENOG502RZ47">
    <property type="taxonomic scope" value="Eukaryota"/>
</dbReference>
<evidence type="ECO:0000256" key="2">
    <source>
        <dbReference type="SAM" id="MobiDB-lite"/>
    </source>
</evidence>
<keyword evidence="1" id="KW-0175">Coiled coil</keyword>
<reference evidence="4" key="1">
    <citation type="journal article" date="2012" name="Nat. Biotechnol.">
        <title>Reference genome sequence of the model plant Setaria.</title>
        <authorList>
            <person name="Bennetzen J.L."/>
            <person name="Schmutz J."/>
            <person name="Wang H."/>
            <person name="Percifield R."/>
            <person name="Hawkins J."/>
            <person name="Pontaroli A.C."/>
            <person name="Estep M."/>
            <person name="Feng L."/>
            <person name="Vaughn J.N."/>
            <person name="Grimwood J."/>
            <person name="Jenkins J."/>
            <person name="Barry K."/>
            <person name="Lindquist E."/>
            <person name="Hellsten U."/>
            <person name="Deshpande S."/>
            <person name="Wang X."/>
            <person name="Wu X."/>
            <person name="Mitros T."/>
            <person name="Triplett J."/>
            <person name="Yang X."/>
            <person name="Ye C.Y."/>
            <person name="Mauro-Herrera M."/>
            <person name="Wang L."/>
            <person name="Li P."/>
            <person name="Sharma M."/>
            <person name="Sharma R."/>
            <person name="Ronald P.C."/>
            <person name="Panaud O."/>
            <person name="Kellogg E.A."/>
            <person name="Brutnell T.P."/>
            <person name="Doust A.N."/>
            <person name="Tuskan G.A."/>
            <person name="Rokhsar D."/>
            <person name="Devos K.M."/>
        </authorList>
    </citation>
    <scope>NUCLEOTIDE SEQUENCE [LARGE SCALE GENOMIC DNA]</scope>
    <source>
        <strain evidence="4">cv. Yugu1</strain>
    </source>
</reference>
<evidence type="ECO:0000313" key="3">
    <source>
        <dbReference type="EnsemblPlants" id="KQL28419"/>
    </source>
</evidence>
<dbReference type="PANTHER" id="PTHR35099">
    <property type="entry name" value="OS02G0182700 PROTEIN"/>
    <property type="match status" value="1"/>
</dbReference>
<dbReference type="EMBL" id="AGNK02000084">
    <property type="status" value="NOT_ANNOTATED_CDS"/>
    <property type="molecule type" value="Genomic_DNA"/>
</dbReference>
<dbReference type="Proteomes" id="UP000004995">
    <property type="component" value="Unassembled WGS sequence"/>
</dbReference>
<name>K3YZ53_SETIT</name>
<dbReference type="Gramene" id="KQL28419">
    <property type="protein sequence ID" value="KQL28419"/>
    <property type="gene ID" value="SETIT_019561mg"/>
</dbReference>
<protein>
    <recommendedName>
        <fullName evidence="5">BZIP domain-containing protein</fullName>
    </recommendedName>
</protein>
<dbReference type="PANTHER" id="PTHR35099:SF2">
    <property type="entry name" value="OS02G0182700 PROTEIN"/>
    <property type="match status" value="1"/>
</dbReference>
<evidence type="ECO:0000313" key="4">
    <source>
        <dbReference type="Proteomes" id="UP000004995"/>
    </source>
</evidence>
<proteinExistence type="predicted"/>
<dbReference type="AlphaFoldDB" id="K3YZ53"/>
<dbReference type="OMA" id="MDCAGDD"/>